<dbReference type="PANTHER" id="PTHR46585:SF1">
    <property type="entry name" value="CHROMO DOMAIN-CONTAINING PROTEIN"/>
    <property type="match status" value="1"/>
</dbReference>
<name>A0ABQ9FY03_TEGGR</name>
<reference evidence="3 4" key="1">
    <citation type="submission" date="2022-12" db="EMBL/GenBank/DDBJ databases">
        <title>Chromosome-level genome of Tegillarca granosa.</title>
        <authorList>
            <person name="Kim J."/>
        </authorList>
    </citation>
    <scope>NUCLEOTIDE SEQUENCE [LARGE SCALE GENOMIC DNA]</scope>
    <source>
        <strain evidence="3">Teg-2019</strain>
        <tissue evidence="3">Adductor muscle</tissue>
    </source>
</reference>
<dbReference type="Gene3D" id="3.30.420.10">
    <property type="entry name" value="Ribonuclease H-like superfamily/Ribonuclease H"/>
    <property type="match status" value="2"/>
</dbReference>
<sequence>MLSQEEQDYLKAIWTDPSHPGSFAGPHKLYKIVRKEGKFNIGLKRIRQFLSDQDAYSLQKRVQRKFPRNRVINFLKNQGVHLIFTQNETKSNYAERSIQNIKNRLYRMFTETKSYENLSKLKNLIKSINDIPSRPLKGMAPSEVNDRNENEVRLNQYLVRTKTKLQGNITKQPKSEKKPEKKRNRPYKVNDLVRITHLKRPFMREYDQKWTGEVFKVSKRFKREGIPVYYLNDMDNDPLKGGRYPTTRGVALNLEKWKKLEERYWDNVKNSMTLIKELLSEELEENEQDYLRNIWTDPKNPGAYAGPNKLYEIVRKEGKHKIGLRRIRQFLSDQDAYSLQKRGVDSQWDGDLMDVKNLSKWNKGVQYILVAQDVFSRYVFAEPMDQRKGVDTVKALEKMFLTGRKPNMLRTDKGSEFKNKWVSEFLKNQGIHLIFTQNETKSNYAERSIQNLKNRMYRMFSERQSYEYINELSDIVKSINNTPSLPLKGMTPSEVNRSNESE</sequence>
<keyword evidence="4" id="KW-1185">Reference proteome</keyword>
<evidence type="ECO:0000313" key="3">
    <source>
        <dbReference type="EMBL" id="KAJ8321130.1"/>
    </source>
</evidence>
<dbReference type="InterPro" id="IPR036397">
    <property type="entry name" value="RNaseH_sf"/>
</dbReference>
<evidence type="ECO:0000256" key="1">
    <source>
        <dbReference type="SAM" id="MobiDB-lite"/>
    </source>
</evidence>
<feature type="domain" description="Integrase catalytic" evidence="2">
    <location>
        <begin position="337"/>
        <end position="500"/>
    </location>
</feature>
<accession>A0ABQ9FY03</accession>
<protein>
    <recommendedName>
        <fullName evidence="2">Integrase catalytic domain-containing protein</fullName>
    </recommendedName>
</protein>
<evidence type="ECO:0000313" key="4">
    <source>
        <dbReference type="Proteomes" id="UP001217089"/>
    </source>
</evidence>
<gene>
    <name evidence="3" type="ORF">KUTeg_001325</name>
</gene>
<dbReference type="InterPro" id="IPR012337">
    <property type="entry name" value="RNaseH-like_sf"/>
</dbReference>
<dbReference type="PROSITE" id="PS50994">
    <property type="entry name" value="INTEGRASE"/>
    <property type="match status" value="1"/>
</dbReference>
<dbReference type="EMBL" id="JARBDR010000139">
    <property type="protein sequence ID" value="KAJ8321130.1"/>
    <property type="molecule type" value="Genomic_DNA"/>
</dbReference>
<dbReference type="InterPro" id="IPR001584">
    <property type="entry name" value="Integrase_cat-core"/>
</dbReference>
<comment type="caution">
    <text evidence="3">The sequence shown here is derived from an EMBL/GenBank/DDBJ whole genome shotgun (WGS) entry which is preliminary data.</text>
</comment>
<evidence type="ECO:0000259" key="2">
    <source>
        <dbReference type="PROSITE" id="PS50994"/>
    </source>
</evidence>
<dbReference type="PANTHER" id="PTHR46585">
    <property type="entry name" value="INTEGRASE CORE DOMAIN CONTAINING PROTEIN"/>
    <property type="match status" value="1"/>
</dbReference>
<feature type="region of interest" description="Disordered" evidence="1">
    <location>
        <begin position="481"/>
        <end position="502"/>
    </location>
</feature>
<dbReference type="SUPFAM" id="SSF53098">
    <property type="entry name" value="Ribonuclease H-like"/>
    <property type="match status" value="1"/>
</dbReference>
<dbReference type="Pfam" id="PF00665">
    <property type="entry name" value="rve"/>
    <property type="match status" value="1"/>
</dbReference>
<feature type="region of interest" description="Disordered" evidence="1">
    <location>
        <begin position="165"/>
        <end position="186"/>
    </location>
</feature>
<proteinExistence type="predicted"/>
<organism evidence="3 4">
    <name type="scientific">Tegillarca granosa</name>
    <name type="common">Malaysian cockle</name>
    <name type="synonym">Anadara granosa</name>
    <dbReference type="NCBI Taxonomy" id="220873"/>
    <lineage>
        <taxon>Eukaryota</taxon>
        <taxon>Metazoa</taxon>
        <taxon>Spiralia</taxon>
        <taxon>Lophotrochozoa</taxon>
        <taxon>Mollusca</taxon>
        <taxon>Bivalvia</taxon>
        <taxon>Autobranchia</taxon>
        <taxon>Pteriomorphia</taxon>
        <taxon>Arcoida</taxon>
        <taxon>Arcoidea</taxon>
        <taxon>Arcidae</taxon>
        <taxon>Tegillarca</taxon>
    </lineage>
</organism>
<dbReference type="Proteomes" id="UP001217089">
    <property type="component" value="Unassembled WGS sequence"/>
</dbReference>
<feature type="non-terminal residue" evidence="3">
    <location>
        <position position="502"/>
    </location>
</feature>